<keyword evidence="5 8" id="KW-1133">Transmembrane helix</keyword>
<feature type="transmembrane region" description="Helical" evidence="8">
    <location>
        <begin position="182"/>
        <end position="201"/>
    </location>
</feature>
<dbReference type="InterPro" id="IPR050925">
    <property type="entry name" value="Rhomboid_protease_S54"/>
</dbReference>
<feature type="transmembrane region" description="Helical" evidence="8">
    <location>
        <begin position="257"/>
        <end position="273"/>
    </location>
</feature>
<evidence type="ECO:0000256" key="7">
    <source>
        <dbReference type="SAM" id="MobiDB-lite"/>
    </source>
</evidence>
<keyword evidence="10" id="KW-0645">Protease</keyword>
<proteinExistence type="inferred from homology"/>
<keyword evidence="6 8" id="KW-0472">Membrane</keyword>
<dbReference type="EMBL" id="JAGSOH010000001">
    <property type="protein sequence ID" value="MBR7824817.1"/>
    <property type="molecule type" value="Genomic_DNA"/>
</dbReference>
<gene>
    <name evidence="10" type="ORF">KDK95_00745</name>
</gene>
<dbReference type="PANTHER" id="PTHR43731:SF14">
    <property type="entry name" value="PRESENILIN-ASSOCIATED RHOMBOID-LIKE PROTEIN, MITOCHONDRIAL"/>
    <property type="match status" value="1"/>
</dbReference>
<evidence type="ECO:0000256" key="1">
    <source>
        <dbReference type="ARBA" id="ARBA00004141"/>
    </source>
</evidence>
<reference evidence="10" key="1">
    <citation type="submission" date="2021-04" db="EMBL/GenBank/DDBJ databases">
        <title>Genome based classification of Actinospica acidithermotolerans sp. nov., an actinobacterium isolated from an Indonesian hot spring.</title>
        <authorList>
            <person name="Kusuma A.B."/>
            <person name="Putra K.E."/>
            <person name="Nafisah S."/>
            <person name="Loh J."/>
            <person name="Nouioui I."/>
            <person name="Goodfellow M."/>
        </authorList>
    </citation>
    <scope>NUCLEOTIDE SEQUENCE</scope>
    <source>
        <strain evidence="10">MGRD01-02</strain>
    </source>
</reference>
<keyword evidence="3 8" id="KW-0812">Transmembrane</keyword>
<evidence type="ECO:0000256" key="5">
    <source>
        <dbReference type="ARBA" id="ARBA00022989"/>
    </source>
</evidence>
<dbReference type="GO" id="GO:0006508">
    <property type="term" value="P:proteolysis"/>
    <property type="evidence" value="ECO:0007669"/>
    <property type="project" value="UniProtKB-KW"/>
</dbReference>
<dbReference type="InterPro" id="IPR035952">
    <property type="entry name" value="Rhomboid-like_sf"/>
</dbReference>
<evidence type="ECO:0000256" key="8">
    <source>
        <dbReference type="SAM" id="Phobius"/>
    </source>
</evidence>
<dbReference type="SUPFAM" id="SSF144091">
    <property type="entry name" value="Rhomboid-like"/>
    <property type="match status" value="1"/>
</dbReference>
<evidence type="ECO:0000256" key="6">
    <source>
        <dbReference type="ARBA" id="ARBA00023136"/>
    </source>
</evidence>
<feature type="transmembrane region" description="Helical" evidence="8">
    <location>
        <begin position="234"/>
        <end position="251"/>
    </location>
</feature>
<evidence type="ECO:0000259" key="9">
    <source>
        <dbReference type="Pfam" id="PF01694"/>
    </source>
</evidence>
<feature type="compositionally biased region" description="Basic and acidic residues" evidence="7">
    <location>
        <begin position="7"/>
        <end position="22"/>
    </location>
</feature>
<dbReference type="Pfam" id="PF01694">
    <property type="entry name" value="Rhomboid"/>
    <property type="match status" value="1"/>
</dbReference>
<protein>
    <submittedName>
        <fullName evidence="10">Rhomboid family intramembrane serine protease</fullName>
    </submittedName>
</protein>
<feature type="transmembrane region" description="Helical" evidence="8">
    <location>
        <begin position="90"/>
        <end position="109"/>
    </location>
</feature>
<sequence>MSSSTPSDERPPAAVGETREQRPAGAPVCFRHPDRETYLRCHRCERSICTDCMVPAAVGHQCPECVRGAAKTVRQARTVAGGRVHSRQGVVTIGIIAVCVVMYGLQQLIGEAFTTRMELLGIAGSSSATPSAVNIGVANGEWYRLLTSMFVHESPAHIGLNMLSLWWIGVPVETRLGRLRYLLTYLVCGIGASAVSFAFMGRYDASLGASGAIFGLLGVLAVMAYREKLDMRPILFVIVINLAYSFGVAGIDWHAHLGGLGCGLLMGLAFAYAPRPERATAWYRNPQNLVPLGAGAALLVLTVVLVGVHSSTLQNSALAASLTAIIR</sequence>
<dbReference type="InterPro" id="IPR022764">
    <property type="entry name" value="Peptidase_S54_rhomboid_dom"/>
</dbReference>
<organism evidence="10 11">
    <name type="scientific">Actinospica acidithermotolerans</name>
    <dbReference type="NCBI Taxonomy" id="2828514"/>
    <lineage>
        <taxon>Bacteria</taxon>
        <taxon>Bacillati</taxon>
        <taxon>Actinomycetota</taxon>
        <taxon>Actinomycetes</taxon>
        <taxon>Catenulisporales</taxon>
        <taxon>Actinospicaceae</taxon>
        <taxon>Actinospica</taxon>
    </lineage>
</organism>
<comment type="caution">
    <text evidence="10">The sequence shown here is derived from an EMBL/GenBank/DDBJ whole genome shotgun (WGS) entry which is preliminary data.</text>
</comment>
<dbReference type="Gene3D" id="1.20.1540.10">
    <property type="entry name" value="Rhomboid-like"/>
    <property type="match status" value="1"/>
</dbReference>
<evidence type="ECO:0000256" key="2">
    <source>
        <dbReference type="ARBA" id="ARBA00009045"/>
    </source>
</evidence>
<feature type="transmembrane region" description="Helical" evidence="8">
    <location>
        <begin position="154"/>
        <end position="170"/>
    </location>
</feature>
<feature type="transmembrane region" description="Helical" evidence="8">
    <location>
        <begin position="207"/>
        <end position="225"/>
    </location>
</feature>
<dbReference type="AlphaFoldDB" id="A0A941IGM6"/>
<evidence type="ECO:0000313" key="10">
    <source>
        <dbReference type="EMBL" id="MBR7824817.1"/>
    </source>
</evidence>
<evidence type="ECO:0000256" key="4">
    <source>
        <dbReference type="ARBA" id="ARBA00022801"/>
    </source>
</evidence>
<dbReference type="GO" id="GO:0004252">
    <property type="term" value="F:serine-type endopeptidase activity"/>
    <property type="evidence" value="ECO:0007669"/>
    <property type="project" value="InterPro"/>
</dbReference>
<dbReference type="PANTHER" id="PTHR43731">
    <property type="entry name" value="RHOMBOID PROTEASE"/>
    <property type="match status" value="1"/>
</dbReference>
<keyword evidence="4" id="KW-0378">Hydrolase</keyword>
<comment type="similarity">
    <text evidence="2">Belongs to the peptidase S54 family.</text>
</comment>
<keyword evidence="11" id="KW-1185">Reference proteome</keyword>
<dbReference type="RefSeq" id="WP_212515959.1">
    <property type="nucleotide sequence ID" value="NZ_JAGSOH010000001.1"/>
</dbReference>
<name>A0A941IGM6_9ACTN</name>
<comment type="subcellular location">
    <subcellularLocation>
        <location evidence="1">Membrane</location>
        <topology evidence="1">Multi-pass membrane protein</topology>
    </subcellularLocation>
</comment>
<feature type="transmembrane region" description="Helical" evidence="8">
    <location>
        <begin position="289"/>
        <end position="308"/>
    </location>
</feature>
<evidence type="ECO:0000313" key="11">
    <source>
        <dbReference type="Proteomes" id="UP000676325"/>
    </source>
</evidence>
<dbReference type="GO" id="GO:0016020">
    <property type="term" value="C:membrane"/>
    <property type="evidence" value="ECO:0007669"/>
    <property type="project" value="UniProtKB-SubCell"/>
</dbReference>
<dbReference type="Proteomes" id="UP000676325">
    <property type="component" value="Unassembled WGS sequence"/>
</dbReference>
<feature type="domain" description="Peptidase S54 rhomboid" evidence="9">
    <location>
        <begin position="140"/>
        <end position="271"/>
    </location>
</feature>
<feature type="region of interest" description="Disordered" evidence="7">
    <location>
        <begin position="1"/>
        <end position="27"/>
    </location>
</feature>
<evidence type="ECO:0000256" key="3">
    <source>
        <dbReference type="ARBA" id="ARBA00022692"/>
    </source>
</evidence>
<accession>A0A941IGM6</accession>